<organism evidence="2 3">
    <name type="scientific">Phytophthora oleae</name>
    <dbReference type="NCBI Taxonomy" id="2107226"/>
    <lineage>
        <taxon>Eukaryota</taxon>
        <taxon>Sar</taxon>
        <taxon>Stramenopiles</taxon>
        <taxon>Oomycota</taxon>
        <taxon>Peronosporomycetes</taxon>
        <taxon>Peronosporales</taxon>
        <taxon>Peronosporaceae</taxon>
        <taxon>Phytophthora</taxon>
    </lineage>
</organism>
<accession>A0ABD3F2K4</accession>
<dbReference type="AlphaFoldDB" id="A0ABD3F2K4"/>
<name>A0ABD3F2K4_9STRA</name>
<feature type="chain" id="PRO_5044856829" evidence="1">
    <location>
        <begin position="19"/>
        <end position="141"/>
    </location>
</feature>
<keyword evidence="3" id="KW-1185">Reference proteome</keyword>
<comment type="caution">
    <text evidence="2">The sequence shown here is derived from an EMBL/GenBank/DDBJ whole genome shotgun (WGS) entry which is preliminary data.</text>
</comment>
<evidence type="ECO:0000313" key="2">
    <source>
        <dbReference type="EMBL" id="KAL3661023.1"/>
    </source>
</evidence>
<dbReference type="Proteomes" id="UP001632037">
    <property type="component" value="Unassembled WGS sequence"/>
</dbReference>
<dbReference type="Gene3D" id="2.60.20.10">
    <property type="entry name" value="Crystallins"/>
    <property type="match status" value="1"/>
</dbReference>
<evidence type="ECO:0000256" key="1">
    <source>
        <dbReference type="SAM" id="SignalP"/>
    </source>
</evidence>
<keyword evidence="1" id="KW-0732">Signal</keyword>
<proteinExistence type="predicted"/>
<sequence length="141" mass="16255">MSMLSRALFLCFLVSVQGDYIGNDGVITFWGDPNFKGEKWEIHRTLDPQYCYNDNVGKPSSITWKNQITKGKLFGGKAKIAFYNKPDCKGLCLAWPTSTKDFPANLEEDHFDNQIKSFMIWQSDVLPDVIVRDARRLRRVE</sequence>
<evidence type="ECO:0000313" key="3">
    <source>
        <dbReference type="Proteomes" id="UP001632037"/>
    </source>
</evidence>
<feature type="signal peptide" evidence="1">
    <location>
        <begin position="1"/>
        <end position="18"/>
    </location>
</feature>
<reference evidence="2 3" key="1">
    <citation type="submission" date="2024-09" db="EMBL/GenBank/DDBJ databases">
        <title>Genome sequencing and assembly of Phytophthora oleae, isolate VK10A, causative agent of rot of olive drupes.</title>
        <authorList>
            <person name="Conti Taguali S."/>
            <person name="Riolo M."/>
            <person name="La Spada F."/>
            <person name="Cacciola S.O."/>
            <person name="Dionisio G."/>
        </authorList>
    </citation>
    <scope>NUCLEOTIDE SEQUENCE [LARGE SCALE GENOMIC DNA]</scope>
    <source>
        <strain evidence="2 3">VK10A</strain>
    </source>
</reference>
<dbReference type="EMBL" id="JBIMZQ010000038">
    <property type="protein sequence ID" value="KAL3661023.1"/>
    <property type="molecule type" value="Genomic_DNA"/>
</dbReference>
<gene>
    <name evidence="2" type="ORF">V7S43_014039</name>
</gene>
<protein>
    <submittedName>
        <fullName evidence="2">Uncharacterized protein</fullName>
    </submittedName>
</protein>